<organism evidence="3 4">
    <name type="scientific">Symbiodinium necroappetens</name>
    <dbReference type="NCBI Taxonomy" id="1628268"/>
    <lineage>
        <taxon>Eukaryota</taxon>
        <taxon>Sar</taxon>
        <taxon>Alveolata</taxon>
        <taxon>Dinophyceae</taxon>
        <taxon>Suessiales</taxon>
        <taxon>Symbiodiniaceae</taxon>
        <taxon>Symbiodinium</taxon>
    </lineage>
</organism>
<dbReference type="SUPFAM" id="SSF82199">
    <property type="entry name" value="SET domain"/>
    <property type="match status" value="1"/>
</dbReference>
<name>A0A812ZP87_9DINO</name>
<feature type="region of interest" description="Disordered" evidence="1">
    <location>
        <begin position="799"/>
        <end position="825"/>
    </location>
</feature>
<dbReference type="Gene3D" id="3.60.10.10">
    <property type="entry name" value="Endonuclease/exonuclease/phosphatase"/>
    <property type="match status" value="1"/>
</dbReference>
<dbReference type="GO" id="GO:0003824">
    <property type="term" value="F:catalytic activity"/>
    <property type="evidence" value="ECO:0007669"/>
    <property type="project" value="InterPro"/>
</dbReference>
<dbReference type="InterPro" id="IPR005135">
    <property type="entry name" value="Endo/exonuclease/phosphatase"/>
</dbReference>
<dbReference type="GO" id="GO:0005634">
    <property type="term" value="C:nucleus"/>
    <property type="evidence" value="ECO:0007669"/>
    <property type="project" value="TreeGrafter"/>
</dbReference>
<keyword evidence="4" id="KW-1185">Reference proteome</keyword>
<sequence>MRNVNVVERASVGRCLEASEPISTGEILLVEEPLFVSAWGEELKRLAAELFKTLSTPLELPLVTQLFITVLGEIVRGSRAAVLSRLSQLRGHPEQWCQTVGNLHAALREEFGSKLDLSELLDLYSKLAANAHETDDKRAAVYSIGSLAEHSCRPSAFKCVLAKRHTLVIRALSDLATGDIVSLAYIPEYFPTWHRQELLQRSFNFHCGCQRCTEEEPEVVCAFLCPDCASPCCPPRPCRSPGDFDMLLCEECGFRVEDEQLQAFREAERCERLCNDCTPYLHPYHFRIFHMYLGNLQLVSPEQRLDILEQLEDAHGRLGNRVHPLHAKFEELKARCWHLQDDSSATATAYERAAELYALTHGTEAEECRRCAAAAAAIQRETEGGIHQWEGKGSVDSQSVESNVVGLERKAHDSGMLWNAFLLSALNFFVDIEKTLGFQSVSASPSFALLRHLVALQGALVLVSKGFLGGISECLWVHFQQVDHKESMGTRLQQLKNLKRQVTGTQATGDAVPAFISLLSCNVARHGATIIEAVASMLRVQNAAVAAFQEVDINRDTAPGFAVAWRRQGFRTVLGPADRRNRHRVALISCLPMQPVQIEMEVARDRVAAGLVSMPLGDRTVAVLVVSFYGYPWDLPRTNTAFSTLMREISVFGGPFVILGDFNCTQTEGVIATSLCSRAVRAADEAYSFEPPHTNPSNTRRIDFGLTHLDLVATAGHTFRQPEISDHGIIRVDFGGDSFQSSWQRPRFHSFAGPRPETAPSLEFPQSELDDLLRHASLDEAWTLLSDWAEDYLDIGRASQRRSQPWRPETRELPCGAPTRDGHEPRPLRALRHLARRLQQLVQEPWNTALCQRLTKSLGHARAQVPDLPCVDPASPAQALPSINEMIESHRAAHRDTCLSKWREKIQESPTRAINWIKRRADLDMELQQPPPLGAAMQGTVHPAQRVQEQGEIWIRRWQTPSTEADLPAYRRLLQNLPQHTPATLDLVPTVQELKGAMGKMKSKAPGADAWQASMFLALPPAWWTGFQKLWAAVVTTGRVPSIWRRSLIVLLSKRNNTTRPVALLPMAWRAGSRVLARRLQSWVLQWNDHRACGAAPGKSVADVHARILQAWNLGTRAFIQQDLSAFFDSLSVPVITETLRHLGAPETLTQLVSNFYAQQLRLFVVESHTTPFWRPAHVGLLQGCPLSPVLSLCVGHLWTQHVSSRQVETGIFVDDRVLWMPDEGRSSAQTAQQALQRSDEFDKAAGLTCSRPKCHLVTEDPNSPWRSVAHERGYTVVSSLQFLGIDLSLATGTARPLKLCLAKLRARLRHATNPAFSLGAKFQVIRSLIFPALFWAAGVALPEQEELCAIRLSVSHALQAVLTFEAPRVLTGQVLGWSSDPFWMADWASLSALARSLIRPPDGSEKDMLSSLRVARTAGVPAAIQTLQRLGWQLDVANRCLLRRDDRGTLRAFRFGEDSMQALRWWLTEHHVQEATRTCGRVARRMHRDDPTLAVGLDLPPPGADLRFAFLGHGLEYKTAASSNAKRACLVTGGTAWHFGRRTGGTQNACLCGRTWPSRSHLLWTCPELHEIRANLAPPINRVEERLLGCPLSEYPAPPQEVVPCRGPLVQLFEAAADACIEEMTLATDGSSLEGIGSFGIACDRPRARIAGADTCEDQAPFRMELKALEELLAALLATPRPPRRVWILVDCQSAIRALCCPSQCSLRLLAAKAFQSGHDLRRRGVDWSMVWIPSHGKGPSWSAPAGVPATTEECRRLNAAADTEANTLCKRRHRTSLRADWQLEAARATAVERARVKALTQASASLESHLCTARARVPGVVYDDV</sequence>
<evidence type="ECO:0000313" key="3">
    <source>
        <dbReference type="EMBL" id="CAE7836132.1"/>
    </source>
</evidence>
<comment type="caution">
    <text evidence="3">The sequence shown here is derived from an EMBL/GenBank/DDBJ whole genome shotgun (WGS) entry which is preliminary data.</text>
</comment>
<dbReference type="InterPro" id="IPR046341">
    <property type="entry name" value="SET_dom_sf"/>
</dbReference>
<dbReference type="InterPro" id="IPR050869">
    <property type="entry name" value="H3K4_H4K5_MeTrfase"/>
</dbReference>
<dbReference type="GO" id="GO:0003676">
    <property type="term" value="F:nucleic acid binding"/>
    <property type="evidence" value="ECO:0007669"/>
    <property type="project" value="InterPro"/>
</dbReference>
<dbReference type="OrthoDB" id="438641at2759"/>
<dbReference type="Pfam" id="PF00078">
    <property type="entry name" value="RVT_1"/>
    <property type="match status" value="1"/>
</dbReference>
<dbReference type="EMBL" id="CAJNJA010049209">
    <property type="protein sequence ID" value="CAE7836132.1"/>
    <property type="molecule type" value="Genomic_DNA"/>
</dbReference>
<dbReference type="PROSITE" id="PS50878">
    <property type="entry name" value="RT_POL"/>
    <property type="match status" value="1"/>
</dbReference>
<dbReference type="SUPFAM" id="SSF56219">
    <property type="entry name" value="DNase I-like"/>
    <property type="match status" value="1"/>
</dbReference>
<proteinExistence type="predicted"/>
<evidence type="ECO:0000313" key="4">
    <source>
        <dbReference type="Proteomes" id="UP000601435"/>
    </source>
</evidence>
<gene>
    <name evidence="3" type="ORF">SNEC2469_LOCUS25146</name>
</gene>
<dbReference type="InterPro" id="IPR036691">
    <property type="entry name" value="Endo/exonu/phosph_ase_sf"/>
</dbReference>
<evidence type="ECO:0000256" key="1">
    <source>
        <dbReference type="SAM" id="MobiDB-lite"/>
    </source>
</evidence>
<reference evidence="3" key="1">
    <citation type="submission" date="2021-02" db="EMBL/GenBank/DDBJ databases">
        <authorList>
            <person name="Dougan E. K."/>
            <person name="Rhodes N."/>
            <person name="Thang M."/>
            <person name="Chan C."/>
        </authorList>
    </citation>
    <scope>NUCLEOTIDE SEQUENCE</scope>
</reference>
<dbReference type="PANTHER" id="PTHR12197:SF251">
    <property type="entry name" value="EG:BACR7C10.4 PROTEIN"/>
    <property type="match status" value="1"/>
</dbReference>
<evidence type="ECO:0000259" key="2">
    <source>
        <dbReference type="PROSITE" id="PS50878"/>
    </source>
</evidence>
<accession>A0A812ZP87</accession>
<dbReference type="SUPFAM" id="SSF56672">
    <property type="entry name" value="DNA/RNA polymerases"/>
    <property type="match status" value="1"/>
</dbReference>
<dbReference type="InterPro" id="IPR000477">
    <property type="entry name" value="RT_dom"/>
</dbReference>
<dbReference type="Gene3D" id="3.30.420.10">
    <property type="entry name" value="Ribonuclease H-like superfamily/Ribonuclease H"/>
    <property type="match status" value="1"/>
</dbReference>
<dbReference type="InterPro" id="IPR036397">
    <property type="entry name" value="RNaseH_sf"/>
</dbReference>
<dbReference type="InterPro" id="IPR043502">
    <property type="entry name" value="DNA/RNA_pol_sf"/>
</dbReference>
<dbReference type="InterPro" id="IPR012337">
    <property type="entry name" value="RNaseH-like_sf"/>
</dbReference>
<protein>
    <recommendedName>
        <fullName evidence="2">Reverse transcriptase domain-containing protein</fullName>
    </recommendedName>
</protein>
<dbReference type="PANTHER" id="PTHR12197">
    <property type="entry name" value="HISTONE-LYSINE N-METHYLTRANSFERASE SMYD"/>
    <property type="match status" value="1"/>
</dbReference>
<feature type="domain" description="Reverse transcriptase" evidence="2">
    <location>
        <begin position="1033"/>
        <end position="1288"/>
    </location>
</feature>
<dbReference type="Gene3D" id="2.170.270.10">
    <property type="entry name" value="SET domain"/>
    <property type="match status" value="1"/>
</dbReference>
<dbReference type="Proteomes" id="UP000601435">
    <property type="component" value="Unassembled WGS sequence"/>
</dbReference>
<dbReference type="Pfam" id="PF03372">
    <property type="entry name" value="Exo_endo_phos"/>
    <property type="match status" value="1"/>
</dbReference>
<dbReference type="SUPFAM" id="SSF53098">
    <property type="entry name" value="Ribonuclease H-like"/>
    <property type="match status" value="1"/>
</dbReference>